<accession>A0A367CE19</accession>
<dbReference type="RefSeq" id="WP_113845591.1">
    <property type="nucleotide sequence ID" value="NZ_LEPB01000004.1"/>
</dbReference>
<dbReference type="AlphaFoldDB" id="A0A367CE19"/>
<evidence type="ECO:0000313" key="2">
    <source>
        <dbReference type="Proteomes" id="UP000252797"/>
    </source>
</evidence>
<dbReference type="Proteomes" id="UP000252797">
    <property type="component" value="Unassembled WGS sequence"/>
</dbReference>
<comment type="caution">
    <text evidence="1">The sequence shown here is derived from an EMBL/GenBank/DDBJ whole genome shotgun (WGS) entry which is preliminary data.</text>
</comment>
<gene>
    <name evidence="1" type="ORF">EA71_01374</name>
</gene>
<evidence type="ECO:0000313" key="1">
    <source>
        <dbReference type="EMBL" id="RCA10622.1"/>
    </source>
</evidence>
<sequence length="59" mass="6878">MASIPYSNDSLLRYTTLKAMEREYQNLKEKTQEIKLQLTRKAYRKLKARSSTEGSHALS</sequence>
<name>A0A367CE19_9ENTE</name>
<dbReference type="EMBL" id="LEPB01000004">
    <property type="protein sequence ID" value="RCA10622.1"/>
    <property type="molecule type" value="Genomic_DNA"/>
</dbReference>
<reference evidence="1 2" key="1">
    <citation type="submission" date="2015-06" db="EMBL/GenBank/DDBJ databases">
        <title>The Genome Sequence of Enterococcus durans 4EA1.</title>
        <authorList>
            <consortium name="The Broad Institute Genomics Platform"/>
            <consortium name="The Broad Institute Genome Sequencing Center for Infectious Disease"/>
            <person name="Earl A.M."/>
            <person name="Van Tyne D."/>
            <person name="Lebreton F."/>
            <person name="Saavedra J.T."/>
            <person name="Gilmore M.S."/>
            <person name="Manson Mcguire A."/>
            <person name="Clock S."/>
            <person name="Crupain M."/>
            <person name="Rangan U."/>
            <person name="Young S."/>
            <person name="Abouelleil A."/>
            <person name="Cao P."/>
            <person name="Chapman S.B."/>
            <person name="Griggs A."/>
            <person name="Priest M."/>
            <person name="Shea T."/>
            <person name="Wortman J."/>
            <person name="Nusbaum C."/>
            <person name="Birren B."/>
        </authorList>
    </citation>
    <scope>NUCLEOTIDE SEQUENCE [LARGE SCALE GENOMIC DNA]</scope>
    <source>
        <strain evidence="1 2">4EA1</strain>
    </source>
</reference>
<protein>
    <submittedName>
        <fullName evidence="1">Uncharacterized protein</fullName>
    </submittedName>
</protein>
<proteinExistence type="predicted"/>
<organism evidence="1 2">
    <name type="scientific">Enterococcus durans</name>
    <dbReference type="NCBI Taxonomy" id="53345"/>
    <lineage>
        <taxon>Bacteria</taxon>
        <taxon>Bacillati</taxon>
        <taxon>Bacillota</taxon>
        <taxon>Bacilli</taxon>
        <taxon>Lactobacillales</taxon>
        <taxon>Enterococcaceae</taxon>
        <taxon>Enterococcus</taxon>
    </lineage>
</organism>